<feature type="transmembrane region" description="Helical" evidence="1">
    <location>
        <begin position="177"/>
        <end position="195"/>
    </location>
</feature>
<dbReference type="RefSeq" id="WP_204199483.1">
    <property type="nucleotide sequence ID" value="NZ_JAFEMC010000004.1"/>
</dbReference>
<evidence type="ECO:0000313" key="4">
    <source>
        <dbReference type="Proteomes" id="UP000763641"/>
    </source>
</evidence>
<reference evidence="3 4" key="1">
    <citation type="submission" date="2020-12" db="EMBL/GenBank/DDBJ databases">
        <title>Sphingomonas sp.</title>
        <authorList>
            <person name="Kim M.K."/>
        </authorList>
    </citation>
    <scope>NUCLEOTIDE SEQUENCE [LARGE SCALE GENOMIC DNA]</scope>
    <source>
        <strain evidence="3 4">BT552</strain>
    </source>
</reference>
<name>A0ABS2D8U9_9SPHN</name>
<evidence type="ECO:0000256" key="1">
    <source>
        <dbReference type="SAM" id="Phobius"/>
    </source>
</evidence>
<dbReference type="Proteomes" id="UP000763641">
    <property type="component" value="Unassembled WGS sequence"/>
</dbReference>
<dbReference type="GO" id="GO:0016746">
    <property type="term" value="F:acyltransferase activity"/>
    <property type="evidence" value="ECO:0007669"/>
    <property type="project" value="UniProtKB-KW"/>
</dbReference>
<feature type="transmembrane region" description="Helical" evidence="1">
    <location>
        <begin position="242"/>
        <end position="260"/>
    </location>
</feature>
<dbReference type="PANTHER" id="PTHR23028:SF53">
    <property type="entry name" value="ACYL_TRANSF_3 DOMAIN-CONTAINING PROTEIN"/>
    <property type="match status" value="1"/>
</dbReference>
<feature type="transmembrane region" description="Helical" evidence="1">
    <location>
        <begin position="56"/>
        <end position="75"/>
    </location>
</feature>
<feature type="domain" description="Acyltransferase 3" evidence="2">
    <location>
        <begin position="20"/>
        <end position="341"/>
    </location>
</feature>
<evidence type="ECO:0000313" key="3">
    <source>
        <dbReference type="EMBL" id="MBM6577373.1"/>
    </source>
</evidence>
<keyword evidence="3" id="KW-0012">Acyltransferase</keyword>
<sequence>MPSRAPCPRHAAAAGMTEIRALTGARGLAAWLVVLFHIRGSIAGVPAGLIRVLDKGYLAVDFFFLLSGFVIWLAWHERLRDRRAIPAFLLKRVLRVWPLHAVMLAALVTIVAAQGVLGHPVGAQFPYRDLPLHLLLTQDWGLVPPTTWNVPAWSISAELVAYALFPLLVLTIDWRRCPTPVVLLGVAVPLAALAWAMRGETMLGQDIAGFGVLRCVTEFAAGTAVGALWLRWRGDVSARWPMLAAAVGGVALAIGAPEVVDAPATLAALLLALALGAGTPGHVLEGRTVHWLGTISYATYLSHYVLWHAFKLVAVRNVADVPPLSIAIFLALVLAASACLYTYVEVPAQRWRGVRGWSPRSSPARGGGAPQA</sequence>
<keyword evidence="1" id="KW-0472">Membrane</keyword>
<feature type="transmembrane region" description="Helical" evidence="1">
    <location>
        <begin position="207"/>
        <end position="230"/>
    </location>
</feature>
<accession>A0ABS2D8U9</accession>
<dbReference type="InterPro" id="IPR050879">
    <property type="entry name" value="Acyltransferase_3"/>
</dbReference>
<gene>
    <name evidence="3" type="ORF">ILT43_13395</name>
</gene>
<proteinExistence type="predicted"/>
<feature type="transmembrane region" description="Helical" evidence="1">
    <location>
        <begin position="266"/>
        <end position="284"/>
    </location>
</feature>
<dbReference type="PANTHER" id="PTHR23028">
    <property type="entry name" value="ACETYLTRANSFERASE"/>
    <property type="match status" value="1"/>
</dbReference>
<feature type="transmembrane region" description="Helical" evidence="1">
    <location>
        <begin position="291"/>
        <end position="310"/>
    </location>
</feature>
<keyword evidence="4" id="KW-1185">Reference proteome</keyword>
<keyword evidence="3" id="KW-0808">Transferase</keyword>
<dbReference type="InterPro" id="IPR002656">
    <property type="entry name" value="Acyl_transf_3_dom"/>
</dbReference>
<keyword evidence="1" id="KW-0812">Transmembrane</keyword>
<organism evidence="3 4">
    <name type="scientific">Sphingomonas longa</name>
    <dbReference type="NCBI Taxonomy" id="2778730"/>
    <lineage>
        <taxon>Bacteria</taxon>
        <taxon>Pseudomonadati</taxon>
        <taxon>Pseudomonadota</taxon>
        <taxon>Alphaproteobacteria</taxon>
        <taxon>Sphingomonadales</taxon>
        <taxon>Sphingomonadaceae</taxon>
        <taxon>Sphingomonas</taxon>
    </lineage>
</organism>
<feature type="transmembrane region" description="Helical" evidence="1">
    <location>
        <begin position="322"/>
        <end position="344"/>
    </location>
</feature>
<dbReference type="EMBL" id="JAFEMC010000004">
    <property type="protein sequence ID" value="MBM6577373.1"/>
    <property type="molecule type" value="Genomic_DNA"/>
</dbReference>
<comment type="caution">
    <text evidence="3">The sequence shown here is derived from an EMBL/GenBank/DDBJ whole genome shotgun (WGS) entry which is preliminary data.</text>
</comment>
<feature type="transmembrane region" description="Helical" evidence="1">
    <location>
        <begin position="96"/>
        <end position="117"/>
    </location>
</feature>
<protein>
    <submittedName>
        <fullName evidence="3">Acyltransferase</fullName>
    </submittedName>
</protein>
<keyword evidence="1" id="KW-1133">Transmembrane helix</keyword>
<feature type="transmembrane region" description="Helical" evidence="1">
    <location>
        <begin position="150"/>
        <end position="170"/>
    </location>
</feature>
<dbReference type="Pfam" id="PF01757">
    <property type="entry name" value="Acyl_transf_3"/>
    <property type="match status" value="1"/>
</dbReference>
<evidence type="ECO:0000259" key="2">
    <source>
        <dbReference type="Pfam" id="PF01757"/>
    </source>
</evidence>
<feature type="transmembrane region" description="Helical" evidence="1">
    <location>
        <begin position="28"/>
        <end position="50"/>
    </location>
</feature>